<dbReference type="EMBL" id="JAVDVX010000001">
    <property type="protein sequence ID" value="MDR7088736.1"/>
    <property type="molecule type" value="Genomic_DNA"/>
</dbReference>
<evidence type="ECO:0000313" key="2">
    <source>
        <dbReference type="Proteomes" id="UP001253595"/>
    </source>
</evidence>
<dbReference type="Proteomes" id="UP001253595">
    <property type="component" value="Unassembled WGS sequence"/>
</dbReference>
<protein>
    <submittedName>
        <fullName evidence="1">Uncharacterized protein</fullName>
    </submittedName>
</protein>
<organism evidence="1 2">
    <name type="scientific">Cellvibrio fibrivorans</name>
    <dbReference type="NCBI Taxonomy" id="126350"/>
    <lineage>
        <taxon>Bacteria</taxon>
        <taxon>Pseudomonadati</taxon>
        <taxon>Pseudomonadota</taxon>
        <taxon>Gammaproteobacteria</taxon>
        <taxon>Cellvibrionales</taxon>
        <taxon>Cellvibrionaceae</taxon>
        <taxon>Cellvibrio</taxon>
    </lineage>
</organism>
<accession>A0ABU1UU80</accession>
<keyword evidence="2" id="KW-1185">Reference proteome</keyword>
<comment type="caution">
    <text evidence="1">The sequence shown here is derived from an EMBL/GenBank/DDBJ whole genome shotgun (WGS) entry which is preliminary data.</text>
</comment>
<evidence type="ECO:0000313" key="1">
    <source>
        <dbReference type="EMBL" id="MDR7088736.1"/>
    </source>
</evidence>
<proteinExistence type="predicted"/>
<name>A0ABU1UU80_9GAMM</name>
<reference evidence="1 2" key="1">
    <citation type="submission" date="2023-07" db="EMBL/GenBank/DDBJ databases">
        <title>Sorghum-associated microbial communities from plants grown in Nebraska, USA.</title>
        <authorList>
            <person name="Schachtman D."/>
        </authorList>
    </citation>
    <scope>NUCLEOTIDE SEQUENCE [LARGE SCALE GENOMIC DNA]</scope>
    <source>
        <strain evidence="1 2">BE190</strain>
    </source>
</reference>
<sequence>MAAGYTKPLLAEPQHLGISDAGNILNANQAKSVTCEKMCYQAPYLMKNLPYNAKFRYLFTFYSFV</sequence>
<gene>
    <name evidence="1" type="ORF">J2X05_000739</name>
</gene>